<dbReference type="InterPro" id="IPR029058">
    <property type="entry name" value="AB_hydrolase_fold"/>
</dbReference>
<dbReference type="EMBL" id="MVBM01000003">
    <property type="protein sequence ID" value="OOK75611.1"/>
    <property type="molecule type" value="Genomic_DNA"/>
</dbReference>
<dbReference type="SMART" id="SM01294">
    <property type="entry name" value="PKS_PP_betabranch"/>
    <property type="match status" value="1"/>
</dbReference>
<evidence type="ECO:0000313" key="6">
    <source>
        <dbReference type="Proteomes" id="UP000189229"/>
    </source>
</evidence>
<dbReference type="SMART" id="SM00823">
    <property type="entry name" value="PKS_PP"/>
    <property type="match status" value="1"/>
</dbReference>
<gene>
    <name evidence="5" type="ORF">BZL30_3390</name>
</gene>
<dbReference type="PANTHER" id="PTHR44845:SF6">
    <property type="entry name" value="BETA-ALANINE-ACTIVATING ENZYME"/>
    <property type="match status" value="1"/>
</dbReference>
<dbReference type="InterPro" id="IPR020806">
    <property type="entry name" value="PKS_PP-bd"/>
</dbReference>
<keyword evidence="3" id="KW-0597">Phosphoprotein</keyword>
<dbReference type="SUPFAM" id="SSF47336">
    <property type="entry name" value="ACP-like"/>
    <property type="match status" value="1"/>
</dbReference>
<sequence length="154" mass="16605">MNGKLDVAALPIPDYTAPGYQAPTTPVEEIVAGIYAGVLGLERVGTDQSFFDLGGDSLLAMRVVAAVNTALGADLSVRVLFDAPTVAELTPHIGPDRLRRCVWWRSSGPRRCPYPLPSTACGPSSRRRARRLCSTSPGCPSYTARSTWRRCDGR</sequence>
<dbReference type="Proteomes" id="UP000189229">
    <property type="component" value="Unassembled WGS sequence"/>
</dbReference>
<dbReference type="InterPro" id="IPR036736">
    <property type="entry name" value="ACP-like_sf"/>
</dbReference>
<evidence type="ECO:0000313" key="5">
    <source>
        <dbReference type="EMBL" id="OOK75611.1"/>
    </source>
</evidence>
<dbReference type="PANTHER" id="PTHR44845">
    <property type="entry name" value="CARRIER DOMAIN-CONTAINING PROTEIN"/>
    <property type="match status" value="1"/>
</dbReference>
<accession>A0A1V3XAX5</accession>
<evidence type="ECO:0000259" key="4">
    <source>
        <dbReference type="PROSITE" id="PS50075"/>
    </source>
</evidence>
<evidence type="ECO:0000256" key="3">
    <source>
        <dbReference type="ARBA" id="ARBA00022553"/>
    </source>
</evidence>
<dbReference type="InterPro" id="IPR006162">
    <property type="entry name" value="Ppantetheine_attach_site"/>
</dbReference>
<keyword evidence="2" id="KW-0596">Phosphopantetheine</keyword>
<dbReference type="GO" id="GO:0031177">
    <property type="term" value="F:phosphopantetheine binding"/>
    <property type="evidence" value="ECO:0007669"/>
    <property type="project" value="InterPro"/>
</dbReference>
<comment type="cofactor">
    <cofactor evidence="1">
        <name>pantetheine 4'-phosphate</name>
        <dbReference type="ChEBI" id="CHEBI:47942"/>
    </cofactor>
</comment>
<evidence type="ECO:0000256" key="1">
    <source>
        <dbReference type="ARBA" id="ARBA00001957"/>
    </source>
</evidence>
<dbReference type="InterPro" id="IPR009081">
    <property type="entry name" value="PP-bd_ACP"/>
</dbReference>
<feature type="domain" description="Carrier" evidence="4">
    <location>
        <begin position="22"/>
        <end position="97"/>
    </location>
</feature>
<protein>
    <submittedName>
        <fullName evidence="5">Phosphopantetheine attachment site family protein</fullName>
    </submittedName>
</protein>
<dbReference type="PROSITE" id="PS50075">
    <property type="entry name" value="CARRIER"/>
    <property type="match status" value="1"/>
</dbReference>
<dbReference type="Gene3D" id="3.40.50.1820">
    <property type="entry name" value="alpha/beta hydrolase"/>
    <property type="match status" value="1"/>
</dbReference>
<proteinExistence type="predicted"/>
<reference evidence="5 6" key="1">
    <citation type="submission" date="2017-02" db="EMBL/GenBank/DDBJ databases">
        <title>Complete genome sequences of Mycobacterium kansasii strains isolated from rhesus macaques.</title>
        <authorList>
            <person name="Panda A."/>
            <person name="Nagaraj S."/>
            <person name="Zhao X."/>
            <person name="Tettelin H."/>
            <person name="Detolla L.J."/>
        </authorList>
    </citation>
    <scope>NUCLEOTIDE SEQUENCE [LARGE SCALE GENOMIC DNA]</scope>
    <source>
        <strain evidence="5 6">11-3813</strain>
    </source>
</reference>
<dbReference type="Pfam" id="PF00550">
    <property type="entry name" value="PP-binding"/>
    <property type="match status" value="1"/>
</dbReference>
<comment type="caution">
    <text evidence="5">The sequence shown here is derived from an EMBL/GenBank/DDBJ whole genome shotgun (WGS) entry which is preliminary data.</text>
</comment>
<dbReference type="FunFam" id="1.10.1200.10:FF:000005">
    <property type="entry name" value="Nonribosomal peptide synthetase 1"/>
    <property type="match status" value="1"/>
</dbReference>
<organism evidence="5 6">
    <name type="scientific">Mycobacterium kansasii</name>
    <dbReference type="NCBI Taxonomy" id="1768"/>
    <lineage>
        <taxon>Bacteria</taxon>
        <taxon>Bacillati</taxon>
        <taxon>Actinomycetota</taxon>
        <taxon>Actinomycetes</taxon>
        <taxon>Mycobacteriales</taxon>
        <taxon>Mycobacteriaceae</taxon>
        <taxon>Mycobacterium</taxon>
    </lineage>
</organism>
<dbReference type="PROSITE" id="PS00012">
    <property type="entry name" value="PHOSPHOPANTETHEINE"/>
    <property type="match status" value="1"/>
</dbReference>
<dbReference type="AlphaFoldDB" id="A0A1V3XAX5"/>
<name>A0A1V3XAX5_MYCKA</name>
<evidence type="ECO:0000256" key="2">
    <source>
        <dbReference type="ARBA" id="ARBA00022450"/>
    </source>
</evidence>